<gene>
    <name evidence="1" type="ORF">BaRGS_00013376</name>
</gene>
<keyword evidence="2" id="KW-1185">Reference proteome</keyword>
<dbReference type="Proteomes" id="UP001519460">
    <property type="component" value="Unassembled WGS sequence"/>
</dbReference>
<accession>A0ABD0L7I1</accession>
<dbReference type="AlphaFoldDB" id="A0ABD0L7I1"/>
<evidence type="ECO:0000313" key="2">
    <source>
        <dbReference type="Proteomes" id="UP001519460"/>
    </source>
</evidence>
<proteinExistence type="predicted"/>
<organism evidence="1 2">
    <name type="scientific">Batillaria attramentaria</name>
    <dbReference type="NCBI Taxonomy" id="370345"/>
    <lineage>
        <taxon>Eukaryota</taxon>
        <taxon>Metazoa</taxon>
        <taxon>Spiralia</taxon>
        <taxon>Lophotrochozoa</taxon>
        <taxon>Mollusca</taxon>
        <taxon>Gastropoda</taxon>
        <taxon>Caenogastropoda</taxon>
        <taxon>Sorbeoconcha</taxon>
        <taxon>Cerithioidea</taxon>
        <taxon>Batillariidae</taxon>
        <taxon>Batillaria</taxon>
    </lineage>
</organism>
<comment type="caution">
    <text evidence="1">The sequence shown here is derived from an EMBL/GenBank/DDBJ whole genome shotgun (WGS) entry which is preliminary data.</text>
</comment>
<evidence type="ECO:0000313" key="1">
    <source>
        <dbReference type="EMBL" id="KAK7495437.1"/>
    </source>
</evidence>
<sequence>MRYTQEEIKKTVVSLSKDIATQAYYFNKSVFASEFLSSKLGYSVQDVGDHVTWFHVVICRRTWAARTYRTEEERPARPFVFTC</sequence>
<dbReference type="EMBL" id="JACVVK020000075">
    <property type="protein sequence ID" value="KAK7495437.1"/>
    <property type="molecule type" value="Genomic_DNA"/>
</dbReference>
<reference evidence="1 2" key="1">
    <citation type="journal article" date="2023" name="Sci. Data">
        <title>Genome assembly of the Korean intertidal mud-creeper Batillaria attramentaria.</title>
        <authorList>
            <person name="Patra A.K."/>
            <person name="Ho P.T."/>
            <person name="Jun S."/>
            <person name="Lee S.J."/>
            <person name="Kim Y."/>
            <person name="Won Y.J."/>
        </authorList>
    </citation>
    <scope>NUCLEOTIDE SEQUENCE [LARGE SCALE GENOMIC DNA]</scope>
    <source>
        <strain evidence="1">Wonlab-2016</strain>
    </source>
</reference>
<protein>
    <submittedName>
        <fullName evidence="1">Uncharacterized protein</fullName>
    </submittedName>
</protein>
<name>A0ABD0L7I1_9CAEN</name>